<evidence type="ECO:0000313" key="1">
    <source>
        <dbReference type="EMBL" id="POR32989.1"/>
    </source>
</evidence>
<dbReference type="Proteomes" id="UP000237481">
    <property type="component" value="Unassembled WGS sequence"/>
</dbReference>
<keyword evidence="2" id="KW-1185">Reference proteome</keyword>
<dbReference type="OrthoDB" id="2906425at2759"/>
<dbReference type="STRING" id="94208.A0A2S4KS18"/>
<reference evidence="1 2" key="1">
    <citation type="submission" date="2018-01" db="EMBL/GenBank/DDBJ databases">
        <title>Harnessing the power of phylogenomics to disentangle the directionality and signatures of interkingdom host jumping in the parasitic fungal genus Tolypocladium.</title>
        <authorList>
            <person name="Quandt C.A."/>
            <person name="Patterson W."/>
            <person name="Spatafora J.W."/>
        </authorList>
    </citation>
    <scope>NUCLEOTIDE SEQUENCE [LARGE SCALE GENOMIC DNA]</scope>
    <source>
        <strain evidence="1 2">NRBC 100945</strain>
    </source>
</reference>
<sequence>MAAIPSTFGREPQNDLLGGDAEVDRIHIGGTSAAVWRLGENAFYKCEELELEANTIRFVGEKALEVPVLEVNLPHNKASHETNLALPQRTRIACDIARFYVLLAANALPRFETVTRCGVYESRLMKSAHPSHPTWLPRILGPFSLEAIRAYMANISTKPPPDIKPPFRFYHADLGPTNIMISEDGNLITRRESAAYYPQFLVATKPVYAGVFWLECETDA</sequence>
<name>A0A2S4KS18_9HYPO</name>
<dbReference type="SUPFAM" id="SSF56112">
    <property type="entry name" value="Protein kinase-like (PK-like)"/>
    <property type="match status" value="1"/>
</dbReference>
<proteinExistence type="predicted"/>
<organism evidence="1 2">
    <name type="scientific">Tolypocladium paradoxum</name>
    <dbReference type="NCBI Taxonomy" id="94208"/>
    <lineage>
        <taxon>Eukaryota</taxon>
        <taxon>Fungi</taxon>
        <taxon>Dikarya</taxon>
        <taxon>Ascomycota</taxon>
        <taxon>Pezizomycotina</taxon>
        <taxon>Sordariomycetes</taxon>
        <taxon>Hypocreomycetidae</taxon>
        <taxon>Hypocreales</taxon>
        <taxon>Ophiocordycipitaceae</taxon>
        <taxon>Tolypocladium</taxon>
    </lineage>
</organism>
<comment type="caution">
    <text evidence="1">The sequence shown here is derived from an EMBL/GenBank/DDBJ whole genome shotgun (WGS) entry which is preliminary data.</text>
</comment>
<protein>
    <recommendedName>
        <fullName evidence="3">Aminoglycoside phosphotransferase domain-containing protein</fullName>
    </recommendedName>
</protein>
<evidence type="ECO:0000313" key="2">
    <source>
        <dbReference type="Proteomes" id="UP000237481"/>
    </source>
</evidence>
<dbReference type="AlphaFoldDB" id="A0A2S4KS18"/>
<evidence type="ECO:0008006" key="3">
    <source>
        <dbReference type="Google" id="ProtNLM"/>
    </source>
</evidence>
<feature type="non-terminal residue" evidence="1">
    <location>
        <position position="220"/>
    </location>
</feature>
<gene>
    <name evidence="1" type="ORF">TPAR_06804</name>
</gene>
<accession>A0A2S4KS18</accession>
<dbReference type="EMBL" id="PKSG01000762">
    <property type="protein sequence ID" value="POR32989.1"/>
    <property type="molecule type" value="Genomic_DNA"/>
</dbReference>
<dbReference type="InterPro" id="IPR011009">
    <property type="entry name" value="Kinase-like_dom_sf"/>
</dbReference>